<accession>A0A0C9VZF3</accession>
<dbReference type="AlphaFoldDB" id="A0A0C9VZF3"/>
<dbReference type="InterPro" id="IPR004242">
    <property type="entry name" value="Transposase_21"/>
</dbReference>
<organism evidence="1 2">
    <name type="scientific">Hydnomerulius pinastri MD-312</name>
    <dbReference type="NCBI Taxonomy" id="994086"/>
    <lineage>
        <taxon>Eukaryota</taxon>
        <taxon>Fungi</taxon>
        <taxon>Dikarya</taxon>
        <taxon>Basidiomycota</taxon>
        <taxon>Agaricomycotina</taxon>
        <taxon>Agaricomycetes</taxon>
        <taxon>Agaricomycetidae</taxon>
        <taxon>Boletales</taxon>
        <taxon>Boletales incertae sedis</taxon>
        <taxon>Leucogyrophana</taxon>
    </lineage>
</organism>
<evidence type="ECO:0000313" key="1">
    <source>
        <dbReference type="EMBL" id="KIJ58873.1"/>
    </source>
</evidence>
<proteinExistence type="predicted"/>
<dbReference type="HOGENOM" id="CLU_007337_4_0_1"/>
<dbReference type="OrthoDB" id="2675272at2759"/>
<gene>
    <name evidence="1" type="ORF">HYDPIDRAFT_177982</name>
</gene>
<keyword evidence="2" id="KW-1185">Reference proteome</keyword>
<dbReference type="EMBL" id="KN839907">
    <property type="protein sequence ID" value="KIJ58873.1"/>
    <property type="molecule type" value="Genomic_DNA"/>
</dbReference>
<name>A0A0C9VZF3_9AGAM</name>
<reference evidence="1 2" key="1">
    <citation type="submission" date="2014-04" db="EMBL/GenBank/DDBJ databases">
        <title>Evolutionary Origins and Diversification of the Mycorrhizal Mutualists.</title>
        <authorList>
            <consortium name="DOE Joint Genome Institute"/>
            <consortium name="Mycorrhizal Genomics Consortium"/>
            <person name="Kohler A."/>
            <person name="Kuo A."/>
            <person name="Nagy L.G."/>
            <person name="Floudas D."/>
            <person name="Copeland A."/>
            <person name="Barry K.W."/>
            <person name="Cichocki N."/>
            <person name="Veneault-Fourrey C."/>
            <person name="LaButti K."/>
            <person name="Lindquist E.A."/>
            <person name="Lipzen A."/>
            <person name="Lundell T."/>
            <person name="Morin E."/>
            <person name="Murat C."/>
            <person name="Riley R."/>
            <person name="Ohm R."/>
            <person name="Sun H."/>
            <person name="Tunlid A."/>
            <person name="Henrissat B."/>
            <person name="Grigoriev I.V."/>
            <person name="Hibbett D.S."/>
            <person name="Martin F."/>
        </authorList>
    </citation>
    <scope>NUCLEOTIDE SEQUENCE [LARGE SCALE GENOMIC DNA]</scope>
    <source>
        <strain evidence="1 2">MD-312</strain>
    </source>
</reference>
<evidence type="ECO:0000313" key="2">
    <source>
        <dbReference type="Proteomes" id="UP000053820"/>
    </source>
</evidence>
<sequence>MRYLHERTQEIIAHLRETGEIPVIDDIAMGLDYLGPVLDSDIKENDIVLMVSLDGAQLYEHKDSNCWIYVWIIVNLAPDKRYRKVYVHPSSFIPGPNKPKNLDSFLCVSMHHISALQKEGLKIWDADRNAVFCSDLYLLFPTADGPGLVYWDGMVGHSGKNGCRIYCGIREAYAENLKELISSPNQAQYDQRKTKTGITKAPLILGLNPSRSLGIPYCMTTDTMHLASNLSDLLISLWHGMIDCNATDDTDDWDWAVLSAGKTWDTYGVSVHMAGSHLLGSFGTQPHNIAEKLTSGYKTWEFELYTSRVGFKSCVNTASITAETTFYLYPVIVQIEHLTVPEPDEGECP</sequence>
<dbReference type="Pfam" id="PF02992">
    <property type="entry name" value="Transposase_21"/>
    <property type="match status" value="1"/>
</dbReference>
<dbReference type="Proteomes" id="UP000053820">
    <property type="component" value="Unassembled WGS sequence"/>
</dbReference>
<protein>
    <submittedName>
        <fullName evidence="1">Uncharacterized protein</fullName>
    </submittedName>
</protein>